<name>A0A4R7T9F8_9ACTN</name>
<proteinExistence type="predicted"/>
<sequence>MVVDEVGYGASGAGGDDQVGGAAEIGSLPPLAEATMTTLAVRKCAGRVRQLYQSSVADLFEQEVSTDLLKRRELLRRLDVVGLRLGECADALSDAMLKRSH</sequence>
<organism evidence="1 2">
    <name type="scientific">Kribbella voronezhensis</name>
    <dbReference type="NCBI Taxonomy" id="2512212"/>
    <lineage>
        <taxon>Bacteria</taxon>
        <taxon>Bacillati</taxon>
        <taxon>Actinomycetota</taxon>
        <taxon>Actinomycetes</taxon>
        <taxon>Propionibacteriales</taxon>
        <taxon>Kribbellaceae</taxon>
        <taxon>Kribbella</taxon>
    </lineage>
</organism>
<dbReference type="RefSeq" id="WP_202866660.1">
    <property type="nucleotide sequence ID" value="NZ_SOCE01000001.1"/>
</dbReference>
<dbReference type="EMBL" id="SOCE01000001">
    <property type="protein sequence ID" value="TDU87996.1"/>
    <property type="molecule type" value="Genomic_DNA"/>
</dbReference>
<dbReference type="AlphaFoldDB" id="A0A4R7T9F8"/>
<evidence type="ECO:0000313" key="2">
    <source>
        <dbReference type="Proteomes" id="UP000295151"/>
    </source>
</evidence>
<evidence type="ECO:0000313" key="1">
    <source>
        <dbReference type="EMBL" id="TDU87996.1"/>
    </source>
</evidence>
<reference evidence="1 2" key="1">
    <citation type="submission" date="2019-03" db="EMBL/GenBank/DDBJ databases">
        <title>Genomic Encyclopedia of Type Strains, Phase III (KMG-III): the genomes of soil and plant-associated and newly described type strains.</title>
        <authorList>
            <person name="Whitman W."/>
        </authorList>
    </citation>
    <scope>NUCLEOTIDE SEQUENCE [LARGE SCALE GENOMIC DNA]</scope>
    <source>
        <strain evidence="1 2">VKM Ac-2575</strain>
    </source>
</reference>
<comment type="caution">
    <text evidence="1">The sequence shown here is derived from an EMBL/GenBank/DDBJ whole genome shotgun (WGS) entry which is preliminary data.</text>
</comment>
<keyword evidence="2" id="KW-1185">Reference proteome</keyword>
<dbReference type="Proteomes" id="UP000295151">
    <property type="component" value="Unassembled WGS sequence"/>
</dbReference>
<protein>
    <submittedName>
        <fullName evidence="1">Uncharacterized protein</fullName>
    </submittedName>
</protein>
<accession>A0A4R7T9F8</accession>
<gene>
    <name evidence="1" type="ORF">EV138_1535</name>
</gene>